<feature type="transmembrane region" description="Helical" evidence="7">
    <location>
        <begin position="252"/>
        <end position="274"/>
    </location>
</feature>
<dbReference type="Proteomes" id="UP001150941">
    <property type="component" value="Unassembled WGS sequence"/>
</dbReference>
<keyword evidence="10" id="KW-1185">Reference proteome</keyword>
<gene>
    <name evidence="9" type="ORF">N7468_000018</name>
</gene>
<protein>
    <recommendedName>
        <fullName evidence="8">Rhodopsin domain-containing protein</fullName>
    </recommendedName>
</protein>
<evidence type="ECO:0000256" key="2">
    <source>
        <dbReference type="ARBA" id="ARBA00022692"/>
    </source>
</evidence>
<reference evidence="9" key="2">
    <citation type="journal article" date="2023" name="IMA Fungus">
        <title>Comparative genomic study of the Penicillium genus elucidates a diverse pangenome and 15 lateral gene transfer events.</title>
        <authorList>
            <person name="Petersen C."/>
            <person name="Sorensen T."/>
            <person name="Nielsen M.R."/>
            <person name="Sondergaard T.E."/>
            <person name="Sorensen J.L."/>
            <person name="Fitzpatrick D.A."/>
            <person name="Frisvad J.C."/>
            <person name="Nielsen K.L."/>
        </authorList>
    </citation>
    <scope>NUCLEOTIDE SEQUENCE</scope>
    <source>
        <strain evidence="9">IBT 19713</strain>
    </source>
</reference>
<evidence type="ECO:0000256" key="1">
    <source>
        <dbReference type="ARBA" id="ARBA00004141"/>
    </source>
</evidence>
<evidence type="ECO:0000259" key="8">
    <source>
        <dbReference type="Pfam" id="PF20684"/>
    </source>
</evidence>
<keyword evidence="3 7" id="KW-1133">Transmembrane helix</keyword>
<accession>A0A9W9PJH2</accession>
<evidence type="ECO:0000256" key="5">
    <source>
        <dbReference type="ARBA" id="ARBA00038359"/>
    </source>
</evidence>
<dbReference type="RefSeq" id="XP_058335346.1">
    <property type="nucleotide sequence ID" value="XM_058469315.1"/>
</dbReference>
<feature type="transmembrane region" description="Helical" evidence="7">
    <location>
        <begin position="137"/>
        <end position="160"/>
    </location>
</feature>
<comment type="caution">
    <text evidence="9">The sequence shown here is derived from an EMBL/GenBank/DDBJ whole genome shotgun (WGS) entry which is preliminary data.</text>
</comment>
<comment type="subcellular location">
    <subcellularLocation>
        <location evidence="1">Membrane</location>
        <topology evidence="1">Multi-pass membrane protein</topology>
    </subcellularLocation>
</comment>
<feature type="compositionally biased region" description="Basic and acidic residues" evidence="6">
    <location>
        <begin position="280"/>
        <end position="291"/>
    </location>
</feature>
<feature type="transmembrane region" description="Helical" evidence="7">
    <location>
        <begin position="180"/>
        <end position="201"/>
    </location>
</feature>
<evidence type="ECO:0000256" key="3">
    <source>
        <dbReference type="ARBA" id="ARBA00022989"/>
    </source>
</evidence>
<dbReference type="GO" id="GO:0016020">
    <property type="term" value="C:membrane"/>
    <property type="evidence" value="ECO:0007669"/>
    <property type="project" value="UniProtKB-SubCell"/>
</dbReference>
<dbReference type="GeneID" id="83196618"/>
<evidence type="ECO:0000256" key="6">
    <source>
        <dbReference type="SAM" id="MobiDB-lite"/>
    </source>
</evidence>
<sequence>MTTVKERQTKLIVLAAVFSALATVAFALRMVNSRNLRRTLKIHDYFVGLSLVWMTSIHAQSLSDDTDDSSPLAGASAGAYGQNVLTVDYPTMTTTLKTFWSSEWFFITGTTAFRLGIIFLYIELFRGNKFYWISMTVAGIVIAYWVASVLMVLLLCRPIASNWDIKIQGKCGDVSETENISASFNLVVDLIVVTLPMPMVFSLNMPKDKKISVVASFLLGFITAGVNIGRLIQTQVCDPKNKTFCLNDASILVAAELSSGTIVACAPMIGAVILRRSRRRESNPRSKDPRIHTIGSSGRSWPRRDPGDIELLASQDDEHEKAASHRTQVSVPEISYQIDSGSFAEDGRGYNSAGIMVQNVLTIERESARV</sequence>
<proteinExistence type="inferred from homology"/>
<reference evidence="9" key="1">
    <citation type="submission" date="2022-11" db="EMBL/GenBank/DDBJ databases">
        <authorList>
            <person name="Petersen C."/>
        </authorList>
    </citation>
    <scope>NUCLEOTIDE SEQUENCE</scope>
    <source>
        <strain evidence="9">IBT 19713</strain>
    </source>
</reference>
<dbReference type="EMBL" id="JAPQKS010000001">
    <property type="protein sequence ID" value="KAJ5248567.1"/>
    <property type="molecule type" value="Genomic_DNA"/>
</dbReference>
<feature type="transmembrane region" description="Helical" evidence="7">
    <location>
        <begin position="213"/>
        <end position="232"/>
    </location>
</feature>
<evidence type="ECO:0000313" key="10">
    <source>
        <dbReference type="Proteomes" id="UP001150941"/>
    </source>
</evidence>
<organism evidence="9 10">
    <name type="scientific">Penicillium chermesinum</name>
    <dbReference type="NCBI Taxonomy" id="63820"/>
    <lineage>
        <taxon>Eukaryota</taxon>
        <taxon>Fungi</taxon>
        <taxon>Dikarya</taxon>
        <taxon>Ascomycota</taxon>
        <taxon>Pezizomycotina</taxon>
        <taxon>Eurotiomycetes</taxon>
        <taxon>Eurotiomycetidae</taxon>
        <taxon>Eurotiales</taxon>
        <taxon>Aspergillaceae</taxon>
        <taxon>Penicillium</taxon>
    </lineage>
</organism>
<dbReference type="InterPro" id="IPR052337">
    <property type="entry name" value="SAT4-like"/>
</dbReference>
<feature type="region of interest" description="Disordered" evidence="6">
    <location>
        <begin position="278"/>
        <end position="306"/>
    </location>
</feature>
<dbReference type="PANTHER" id="PTHR33048:SF47">
    <property type="entry name" value="INTEGRAL MEMBRANE PROTEIN-RELATED"/>
    <property type="match status" value="1"/>
</dbReference>
<name>A0A9W9PJH2_9EURO</name>
<feature type="domain" description="Rhodopsin" evidence="8">
    <location>
        <begin position="28"/>
        <end position="273"/>
    </location>
</feature>
<evidence type="ECO:0000313" key="9">
    <source>
        <dbReference type="EMBL" id="KAJ5248567.1"/>
    </source>
</evidence>
<feature type="transmembrane region" description="Helical" evidence="7">
    <location>
        <begin position="104"/>
        <end position="125"/>
    </location>
</feature>
<dbReference type="OrthoDB" id="3529975at2759"/>
<dbReference type="InterPro" id="IPR049326">
    <property type="entry name" value="Rhodopsin_dom_fungi"/>
</dbReference>
<dbReference type="PANTHER" id="PTHR33048">
    <property type="entry name" value="PTH11-LIKE INTEGRAL MEMBRANE PROTEIN (AFU_ORTHOLOGUE AFUA_5G11245)"/>
    <property type="match status" value="1"/>
</dbReference>
<evidence type="ECO:0000256" key="4">
    <source>
        <dbReference type="ARBA" id="ARBA00023136"/>
    </source>
</evidence>
<keyword evidence="4 7" id="KW-0472">Membrane</keyword>
<dbReference type="Pfam" id="PF20684">
    <property type="entry name" value="Fung_rhodopsin"/>
    <property type="match status" value="1"/>
</dbReference>
<dbReference type="AlphaFoldDB" id="A0A9W9PJH2"/>
<keyword evidence="2 7" id="KW-0812">Transmembrane</keyword>
<comment type="similarity">
    <text evidence="5">Belongs to the SAT4 family.</text>
</comment>
<evidence type="ECO:0000256" key="7">
    <source>
        <dbReference type="SAM" id="Phobius"/>
    </source>
</evidence>